<organism evidence="2 3">
    <name type="scientific">Rapidithrix thailandica</name>
    <dbReference type="NCBI Taxonomy" id="413964"/>
    <lineage>
        <taxon>Bacteria</taxon>
        <taxon>Pseudomonadati</taxon>
        <taxon>Bacteroidota</taxon>
        <taxon>Cytophagia</taxon>
        <taxon>Cytophagales</taxon>
        <taxon>Flammeovirgaceae</taxon>
        <taxon>Rapidithrix</taxon>
    </lineage>
</organism>
<dbReference type="Proteomes" id="UP001403385">
    <property type="component" value="Unassembled WGS sequence"/>
</dbReference>
<accession>A0AAW9SAY8</accession>
<evidence type="ECO:0000313" key="2">
    <source>
        <dbReference type="EMBL" id="MEN7548493.1"/>
    </source>
</evidence>
<dbReference type="AlphaFoldDB" id="A0AAW9SAY8"/>
<evidence type="ECO:0000313" key="3">
    <source>
        <dbReference type="Proteomes" id="UP001403385"/>
    </source>
</evidence>
<protein>
    <recommendedName>
        <fullName evidence="4">Alpha-galactosidase</fullName>
    </recommendedName>
</protein>
<gene>
    <name evidence="2" type="ORF">AAG747_11270</name>
</gene>
<keyword evidence="1" id="KW-0732">Signal</keyword>
<evidence type="ECO:0000256" key="1">
    <source>
        <dbReference type="SAM" id="SignalP"/>
    </source>
</evidence>
<proteinExistence type="predicted"/>
<evidence type="ECO:0008006" key="4">
    <source>
        <dbReference type="Google" id="ProtNLM"/>
    </source>
</evidence>
<dbReference type="Gene3D" id="2.70.98.60">
    <property type="entry name" value="alpha-galactosidase from lactobacil brevis"/>
    <property type="match status" value="1"/>
</dbReference>
<feature type="chain" id="PRO_5043398792" description="Alpha-galactosidase" evidence="1">
    <location>
        <begin position="19"/>
        <end position="943"/>
    </location>
</feature>
<reference evidence="2 3" key="1">
    <citation type="submission" date="2024-04" db="EMBL/GenBank/DDBJ databases">
        <title>Novel genus in family Flammeovirgaceae.</title>
        <authorList>
            <person name="Nguyen T.H."/>
            <person name="Vuong T.Q."/>
            <person name="Le H."/>
            <person name="Kim S.-G."/>
        </authorList>
    </citation>
    <scope>NUCLEOTIDE SEQUENCE [LARGE SCALE GENOMIC DNA]</scope>
    <source>
        <strain evidence="2 3">JCM 23209</strain>
    </source>
</reference>
<dbReference type="RefSeq" id="WP_346821271.1">
    <property type="nucleotide sequence ID" value="NZ_JBDKWZ010000005.1"/>
</dbReference>
<name>A0AAW9SAY8_9BACT</name>
<dbReference type="EMBL" id="JBDKWZ010000005">
    <property type="protein sequence ID" value="MEN7548493.1"/>
    <property type="molecule type" value="Genomic_DNA"/>
</dbReference>
<comment type="caution">
    <text evidence="2">The sequence shown here is derived from an EMBL/GenBank/DDBJ whole genome shotgun (WGS) entry which is preliminary data.</text>
</comment>
<keyword evidence="3" id="KW-1185">Reference proteome</keyword>
<dbReference type="InterPro" id="IPR038417">
    <property type="entry name" value="Alpga-gal_N_sf"/>
</dbReference>
<sequence>MRVLTWLLACFSASNLFAQSLEQYPLYEKEKIQVKSDWLVKPIAQKAAVYRDQDGHLVLSNGLVSRIFSMEPDGATVALENLMDQSAMLRSVRPEAELVIDGMTFPIGGLTGQPIHNYLLPEWLEGMKANPLAFHLAEFSTRPTQPRFAWQKRMDWMPEDLPWPAPGVEVTFRYKADDELIDQLIARASSDENRKVILDDRFQKLSGKWKITASKADARNSFINEGKAGEIMALANTSVFADQKVPKGASVFVAKINPGTDQSVSWGPGIGLVYKNKVIKLNVRPGQKEFGWFDGEKEHTAKGMKEGQPVWLRIEQRSEEIVLGYSYDGNVYTSLASFAKSSGEVPEMLRVGKMAWDGHNSDHKKKGDRVRLLVEQVKILGAFSEASLQNQQAKFTYLKGLDVNVHYELYDGLPVFCKWITVENHSGKTVTIDKFKSEILAVSEPESVVDGKKNWLLPNITVDTDYRFGGMSNENVFESSIAWNPDPLYATQVNYERSMPCLLEAYPKYGPAKTLASGETFSSFRTWELFHQNRDRERKGLAQRRMYRAIAPWATENPILMHVRSADETSVKRAIDQCAEVGFEMVIMTFGSGFAIEDNSEEYLQRMKALADYAHAKGVALGGYSLLASRRIGGGHDVVMPEGKTPRFGNSPCLESEWGEEYFEKLYHFYQKTGQDILEHDGSYPGDVCASTSHPGHKGLADSQWEQFEKIRKFYEWCRGRGIYLNIPDHYFLNGGSKTGMGYRETNWSLPREQQEIIERQNIYDGTWDKTPSMGWMFVPLVQYHGGGAAATIEPLKEHLPHYGQRLANLFGAGVQACYRGPQLYDAPETKVLVKKWVDFYKKHRKILDGDIIHIRRPDGRDYDAILHVDPDGEEKGLLMVYNPLNKPIRRTLHLDLYYTGLETTATVIEQDKKKTSYTLSRDYTIELPVEIPARSQTWFVIQ</sequence>
<feature type="signal peptide" evidence="1">
    <location>
        <begin position="1"/>
        <end position="18"/>
    </location>
</feature>